<evidence type="ECO:0000313" key="2">
    <source>
        <dbReference type="EMBL" id="EZA51679.1"/>
    </source>
</evidence>
<evidence type="ECO:0000313" key="3">
    <source>
        <dbReference type="Proteomes" id="UP000053097"/>
    </source>
</evidence>
<feature type="compositionally biased region" description="Basic residues" evidence="1">
    <location>
        <begin position="61"/>
        <end position="74"/>
    </location>
</feature>
<accession>A0A026W9I6</accession>
<dbReference type="EMBL" id="KK107373">
    <property type="protein sequence ID" value="EZA51679.1"/>
    <property type="molecule type" value="Genomic_DNA"/>
</dbReference>
<feature type="region of interest" description="Disordered" evidence="1">
    <location>
        <begin position="1"/>
        <end position="80"/>
    </location>
</feature>
<reference evidence="2 3" key="1">
    <citation type="journal article" date="2014" name="Curr. Biol.">
        <title>The genome of the clonal raider ant Cerapachys biroi.</title>
        <authorList>
            <person name="Oxley P.R."/>
            <person name="Ji L."/>
            <person name="Fetter-Pruneda I."/>
            <person name="McKenzie S.K."/>
            <person name="Li C."/>
            <person name="Hu H."/>
            <person name="Zhang G."/>
            <person name="Kronauer D.J."/>
        </authorList>
    </citation>
    <scope>NUCLEOTIDE SEQUENCE [LARGE SCALE GENOMIC DNA]</scope>
</reference>
<evidence type="ECO:0000256" key="1">
    <source>
        <dbReference type="SAM" id="MobiDB-lite"/>
    </source>
</evidence>
<proteinExistence type="predicted"/>
<sequence>MTRKKKCGKVTRRLGSRANERTSHQRRACDAGEVGEVSDSEMAGDETAVSTCAAPSDGARARHGTLQRRRRRWPRRADESETCAGRRPFVSAVRVVRVDDGDGDNDNG</sequence>
<name>A0A026W9I6_OOCBI</name>
<dbReference type="AlphaFoldDB" id="A0A026W9I6"/>
<dbReference type="Proteomes" id="UP000053097">
    <property type="component" value="Unassembled WGS sequence"/>
</dbReference>
<feature type="compositionally biased region" description="Basic residues" evidence="1">
    <location>
        <begin position="1"/>
        <end position="15"/>
    </location>
</feature>
<dbReference type="OrthoDB" id="24630at2759"/>
<keyword evidence="3" id="KW-1185">Reference proteome</keyword>
<organism evidence="2 3">
    <name type="scientific">Ooceraea biroi</name>
    <name type="common">Clonal raider ant</name>
    <name type="synonym">Cerapachys biroi</name>
    <dbReference type="NCBI Taxonomy" id="2015173"/>
    <lineage>
        <taxon>Eukaryota</taxon>
        <taxon>Metazoa</taxon>
        <taxon>Ecdysozoa</taxon>
        <taxon>Arthropoda</taxon>
        <taxon>Hexapoda</taxon>
        <taxon>Insecta</taxon>
        <taxon>Pterygota</taxon>
        <taxon>Neoptera</taxon>
        <taxon>Endopterygota</taxon>
        <taxon>Hymenoptera</taxon>
        <taxon>Apocrita</taxon>
        <taxon>Aculeata</taxon>
        <taxon>Formicoidea</taxon>
        <taxon>Formicidae</taxon>
        <taxon>Dorylinae</taxon>
        <taxon>Ooceraea</taxon>
    </lineage>
</organism>
<protein>
    <submittedName>
        <fullName evidence="2">Uncharacterized protein</fullName>
    </submittedName>
</protein>
<gene>
    <name evidence="2" type="ORF">X777_08863</name>
</gene>
<feature type="compositionally biased region" description="Basic and acidic residues" evidence="1">
    <location>
        <begin position="18"/>
        <end position="30"/>
    </location>
</feature>